<dbReference type="Proteomes" id="UP000032180">
    <property type="component" value="Chromosome 12"/>
</dbReference>
<evidence type="ECO:0000313" key="3">
    <source>
        <dbReference type="Proteomes" id="UP000032180"/>
    </source>
</evidence>
<sequence>MDLSHHQHKNKKVEEQCSGKEHGKAEAAKQQHGRSRVNPELVEYVDISAVHPLTAFHQRKYEAATGEKAVNKVVTLFNKEETYKDQKEEDQEVPTNEHKNKGVVYQF</sequence>
<evidence type="ECO:0000313" key="2">
    <source>
        <dbReference type="EnsemblPlants" id="LPERR12G05140.1"/>
    </source>
</evidence>
<keyword evidence="3" id="KW-1185">Reference proteome</keyword>
<feature type="compositionally biased region" description="Basic residues" evidence="1">
    <location>
        <begin position="1"/>
        <end position="11"/>
    </location>
</feature>
<accession>A0A0D9XXR1</accession>
<dbReference type="EnsemblPlants" id="LPERR12G05140.1">
    <property type="protein sequence ID" value="LPERR12G05140.1"/>
    <property type="gene ID" value="LPERR12G05140"/>
</dbReference>
<protein>
    <submittedName>
        <fullName evidence="2">Uncharacterized protein</fullName>
    </submittedName>
</protein>
<dbReference type="AlphaFoldDB" id="A0A0D9XXR1"/>
<feature type="compositionally biased region" description="Basic and acidic residues" evidence="1">
    <location>
        <begin position="12"/>
        <end position="29"/>
    </location>
</feature>
<feature type="region of interest" description="Disordered" evidence="1">
    <location>
        <begin position="1"/>
        <end position="37"/>
    </location>
</feature>
<feature type="region of interest" description="Disordered" evidence="1">
    <location>
        <begin position="83"/>
        <end position="107"/>
    </location>
</feature>
<organism evidence="2 3">
    <name type="scientific">Leersia perrieri</name>
    <dbReference type="NCBI Taxonomy" id="77586"/>
    <lineage>
        <taxon>Eukaryota</taxon>
        <taxon>Viridiplantae</taxon>
        <taxon>Streptophyta</taxon>
        <taxon>Embryophyta</taxon>
        <taxon>Tracheophyta</taxon>
        <taxon>Spermatophyta</taxon>
        <taxon>Magnoliopsida</taxon>
        <taxon>Liliopsida</taxon>
        <taxon>Poales</taxon>
        <taxon>Poaceae</taxon>
        <taxon>BOP clade</taxon>
        <taxon>Oryzoideae</taxon>
        <taxon>Oryzeae</taxon>
        <taxon>Oryzinae</taxon>
        <taxon>Leersia</taxon>
    </lineage>
</organism>
<reference evidence="3" key="2">
    <citation type="submission" date="2013-12" db="EMBL/GenBank/DDBJ databases">
        <authorList>
            <person name="Yu Y."/>
            <person name="Lee S."/>
            <person name="de Baynast K."/>
            <person name="Wissotski M."/>
            <person name="Liu L."/>
            <person name="Talag J."/>
            <person name="Goicoechea J."/>
            <person name="Angelova A."/>
            <person name="Jetty R."/>
            <person name="Kudrna D."/>
            <person name="Golser W."/>
            <person name="Rivera L."/>
            <person name="Zhang J."/>
            <person name="Wing R."/>
        </authorList>
    </citation>
    <scope>NUCLEOTIDE SEQUENCE</scope>
</reference>
<dbReference type="Gramene" id="LPERR12G05140.1">
    <property type="protein sequence ID" value="LPERR12G05140.1"/>
    <property type="gene ID" value="LPERR12G05140"/>
</dbReference>
<evidence type="ECO:0000256" key="1">
    <source>
        <dbReference type="SAM" id="MobiDB-lite"/>
    </source>
</evidence>
<dbReference type="HOGENOM" id="CLU_2324077_0_0_1"/>
<reference evidence="2 3" key="1">
    <citation type="submission" date="2012-08" db="EMBL/GenBank/DDBJ databases">
        <title>Oryza genome evolution.</title>
        <authorList>
            <person name="Wing R.A."/>
        </authorList>
    </citation>
    <scope>NUCLEOTIDE SEQUENCE</scope>
</reference>
<name>A0A0D9XXR1_9ORYZ</name>
<proteinExistence type="predicted"/>
<reference evidence="2" key="3">
    <citation type="submission" date="2015-04" db="UniProtKB">
        <authorList>
            <consortium name="EnsemblPlants"/>
        </authorList>
    </citation>
    <scope>IDENTIFICATION</scope>
</reference>